<name>A0A1G1Y8W5_9BACT</name>
<evidence type="ECO:0000256" key="1">
    <source>
        <dbReference type="SAM" id="Phobius"/>
    </source>
</evidence>
<reference evidence="2 3" key="1">
    <citation type="journal article" date="2016" name="Nat. Commun.">
        <title>Thousands of microbial genomes shed light on interconnected biogeochemical processes in an aquifer system.</title>
        <authorList>
            <person name="Anantharaman K."/>
            <person name="Brown C.T."/>
            <person name="Hug L.A."/>
            <person name="Sharon I."/>
            <person name="Castelle C.J."/>
            <person name="Probst A.J."/>
            <person name="Thomas B.C."/>
            <person name="Singh A."/>
            <person name="Wilkins M.J."/>
            <person name="Karaoz U."/>
            <person name="Brodie E.L."/>
            <person name="Williams K.H."/>
            <person name="Hubbard S.S."/>
            <person name="Banfield J.F."/>
        </authorList>
    </citation>
    <scope>NUCLEOTIDE SEQUENCE [LARGE SCALE GENOMIC DNA]</scope>
</reference>
<evidence type="ECO:0000313" key="2">
    <source>
        <dbReference type="EMBL" id="OGY48160.1"/>
    </source>
</evidence>
<feature type="transmembrane region" description="Helical" evidence="1">
    <location>
        <begin position="29"/>
        <end position="49"/>
    </location>
</feature>
<dbReference type="EMBL" id="MHIG01000003">
    <property type="protein sequence ID" value="OGY48160.1"/>
    <property type="molecule type" value="Genomic_DNA"/>
</dbReference>
<sequence length="286" mass="32470">MLKKKRKDFENKTFHNPFFEKRRQPHRKGVFFVLAGIFLIGGFLFLGYWQLHITTVTVDGTDDQVAQSIQQAATSQLTQRRFFIFPQSNLIFFNKKQLVETLKNQYQIAGVNIKKKPRSLDITVGQQPYRIILISGNTQYYLNDVGLVITEVNSQNQLSITPVGDGVELVRSGVSASAYPVVIDQSNREISIGGTALAPEKVVFITELVAAFADNRLPGITTFEIRSPAAEDLVATTRDGWYAYFSFKNSVFQQVNKLLAIINERVDDPARLEYIDLRFGEKVFYK</sequence>
<keyword evidence="1" id="KW-0472">Membrane</keyword>
<gene>
    <name evidence="2" type="ORF">A2840_02255</name>
</gene>
<keyword evidence="1" id="KW-0812">Transmembrane</keyword>
<organism evidence="2 3">
    <name type="scientific">Candidatus Buchananbacteria bacterium RIFCSPHIGHO2_01_FULL_47_11b</name>
    <dbReference type="NCBI Taxonomy" id="1797537"/>
    <lineage>
        <taxon>Bacteria</taxon>
        <taxon>Candidatus Buchananiibacteriota</taxon>
    </lineage>
</organism>
<evidence type="ECO:0008006" key="4">
    <source>
        <dbReference type="Google" id="ProtNLM"/>
    </source>
</evidence>
<accession>A0A1G1Y8W5</accession>
<dbReference type="AlphaFoldDB" id="A0A1G1Y8W5"/>
<protein>
    <recommendedName>
        <fullName evidence="4">POTRA domain-containing protein</fullName>
    </recommendedName>
</protein>
<comment type="caution">
    <text evidence="2">The sequence shown here is derived from an EMBL/GenBank/DDBJ whole genome shotgun (WGS) entry which is preliminary data.</text>
</comment>
<evidence type="ECO:0000313" key="3">
    <source>
        <dbReference type="Proteomes" id="UP000178385"/>
    </source>
</evidence>
<dbReference type="Proteomes" id="UP000178385">
    <property type="component" value="Unassembled WGS sequence"/>
</dbReference>
<proteinExistence type="predicted"/>
<keyword evidence="1" id="KW-1133">Transmembrane helix</keyword>